<proteinExistence type="predicted"/>
<feature type="region of interest" description="Disordered" evidence="1">
    <location>
        <begin position="46"/>
        <end position="91"/>
    </location>
</feature>
<evidence type="ECO:0000313" key="3">
    <source>
        <dbReference type="Proteomes" id="UP000063308"/>
    </source>
</evidence>
<evidence type="ECO:0000256" key="1">
    <source>
        <dbReference type="SAM" id="MobiDB-lite"/>
    </source>
</evidence>
<sequence length="91" mass="9667">MPKYTADVAFWHKGNLVPVGGTVSMTKVEAKYLKGKVTEVVRTAPATPAPAVEEPKAEAPALGAAVVEHPNPRPHKKRKAEVKDGDNGDVN</sequence>
<reference evidence="2 3" key="1">
    <citation type="submission" date="2014-11" db="EMBL/GenBank/DDBJ databases">
        <title>Symbiosis island explosion on the genome of extra-slow-growing strains of soybean bradyrhizobia with massive insertion sequences.</title>
        <authorList>
            <person name="Iida T."/>
            <person name="Minamisawa K."/>
        </authorList>
    </citation>
    <scope>NUCLEOTIDE SEQUENCE [LARGE SCALE GENOMIC DNA]</scope>
    <source>
        <strain evidence="2 3">NK6</strain>
    </source>
</reference>
<gene>
    <name evidence="2" type="ORF">NK6_8831</name>
</gene>
<organism evidence="2 3">
    <name type="scientific">Bradyrhizobium diazoefficiens</name>
    <dbReference type="NCBI Taxonomy" id="1355477"/>
    <lineage>
        <taxon>Bacteria</taxon>
        <taxon>Pseudomonadati</taxon>
        <taxon>Pseudomonadota</taxon>
        <taxon>Alphaproteobacteria</taxon>
        <taxon>Hyphomicrobiales</taxon>
        <taxon>Nitrobacteraceae</taxon>
        <taxon>Bradyrhizobium</taxon>
    </lineage>
</organism>
<dbReference type="AlphaFoldDB" id="A0A0E3VX36"/>
<protein>
    <submittedName>
        <fullName evidence="2">Uncharacterized protein</fullName>
    </submittedName>
</protein>
<name>A0A0E3VX36_9BRAD</name>
<dbReference type="EMBL" id="AP014685">
    <property type="protein sequence ID" value="BAR61975.1"/>
    <property type="molecule type" value="Genomic_DNA"/>
</dbReference>
<evidence type="ECO:0000313" key="2">
    <source>
        <dbReference type="EMBL" id="BAR61975.1"/>
    </source>
</evidence>
<accession>A0A0E3VX36</accession>
<feature type="compositionally biased region" description="Basic and acidic residues" evidence="1">
    <location>
        <begin position="81"/>
        <end position="91"/>
    </location>
</feature>
<dbReference type="Proteomes" id="UP000063308">
    <property type="component" value="Chromosome"/>
</dbReference>